<feature type="domain" description="Disease resistance R13L4/SHOC-2-like LRR" evidence="2">
    <location>
        <begin position="2"/>
        <end position="45"/>
    </location>
</feature>
<sequence length="54" mass="6114">MISEVPARVVQLTQLVCLRVGWMRTRVPNGFGKTTSLQQLSIRLLSIKSIIVLY</sequence>
<dbReference type="EMBL" id="GBRH01190320">
    <property type="protein sequence ID" value="JAE07576.1"/>
    <property type="molecule type" value="Transcribed_RNA"/>
</dbReference>
<proteinExistence type="predicted"/>
<accession>A0A0A9FBS2</accession>
<reference evidence="3" key="1">
    <citation type="submission" date="2014-09" db="EMBL/GenBank/DDBJ databases">
        <authorList>
            <person name="Magalhaes I.L.F."/>
            <person name="Oliveira U."/>
            <person name="Santos F.R."/>
            <person name="Vidigal T.H.D.A."/>
            <person name="Brescovit A.D."/>
            <person name="Santos A.J."/>
        </authorList>
    </citation>
    <scope>NUCLEOTIDE SEQUENCE</scope>
    <source>
        <tissue evidence="3">Shoot tissue taken approximately 20 cm above the soil surface</tissue>
    </source>
</reference>
<name>A0A0A9FBS2_ARUDO</name>
<evidence type="ECO:0000256" key="1">
    <source>
        <dbReference type="ARBA" id="ARBA00022737"/>
    </source>
</evidence>
<organism evidence="3">
    <name type="scientific">Arundo donax</name>
    <name type="common">Giant reed</name>
    <name type="synonym">Donax arundinaceus</name>
    <dbReference type="NCBI Taxonomy" id="35708"/>
    <lineage>
        <taxon>Eukaryota</taxon>
        <taxon>Viridiplantae</taxon>
        <taxon>Streptophyta</taxon>
        <taxon>Embryophyta</taxon>
        <taxon>Tracheophyta</taxon>
        <taxon>Spermatophyta</taxon>
        <taxon>Magnoliopsida</taxon>
        <taxon>Liliopsida</taxon>
        <taxon>Poales</taxon>
        <taxon>Poaceae</taxon>
        <taxon>PACMAD clade</taxon>
        <taxon>Arundinoideae</taxon>
        <taxon>Arundineae</taxon>
        <taxon>Arundo</taxon>
    </lineage>
</organism>
<reference evidence="3" key="2">
    <citation type="journal article" date="2015" name="Data Brief">
        <title>Shoot transcriptome of the giant reed, Arundo donax.</title>
        <authorList>
            <person name="Barrero R.A."/>
            <person name="Guerrero F.D."/>
            <person name="Moolhuijzen P."/>
            <person name="Goolsby J.A."/>
            <person name="Tidwell J."/>
            <person name="Bellgard S.E."/>
            <person name="Bellgard M.I."/>
        </authorList>
    </citation>
    <scope>NUCLEOTIDE SEQUENCE</scope>
    <source>
        <tissue evidence="3">Shoot tissue taken approximately 20 cm above the soil surface</tissue>
    </source>
</reference>
<dbReference type="InterPro" id="IPR055414">
    <property type="entry name" value="LRR_R13L4/SHOC2-like"/>
</dbReference>
<dbReference type="AlphaFoldDB" id="A0A0A9FBS2"/>
<protein>
    <recommendedName>
        <fullName evidence="2">Disease resistance R13L4/SHOC-2-like LRR domain-containing protein</fullName>
    </recommendedName>
</protein>
<dbReference type="Pfam" id="PF23598">
    <property type="entry name" value="LRR_14"/>
    <property type="match status" value="1"/>
</dbReference>
<keyword evidence="1" id="KW-0677">Repeat</keyword>
<evidence type="ECO:0000259" key="2">
    <source>
        <dbReference type="Pfam" id="PF23598"/>
    </source>
</evidence>
<evidence type="ECO:0000313" key="3">
    <source>
        <dbReference type="EMBL" id="JAE07576.1"/>
    </source>
</evidence>